<dbReference type="UniPathway" id="UPA00219"/>
<keyword evidence="2" id="KW-0133">Cell shape</keyword>
<dbReference type="AlphaFoldDB" id="A0A160KSV0"/>
<dbReference type="PROSITE" id="PS51274">
    <property type="entry name" value="GATASE_COBBQ"/>
    <property type="match status" value="1"/>
</dbReference>
<dbReference type="EC" id="6.3.5.13" evidence="2"/>
<feature type="binding site" evidence="2">
    <location>
        <position position="125"/>
    </location>
    <ligand>
        <name>substrate</name>
    </ligand>
</feature>
<dbReference type="STRING" id="33888.A6122_1370"/>
<evidence type="ECO:0000256" key="2">
    <source>
        <dbReference type="HAMAP-Rule" id="MF_02213"/>
    </source>
</evidence>
<dbReference type="EC" id="3.5.1.2" evidence="2"/>
<dbReference type="GO" id="GO:0008360">
    <property type="term" value="P:regulation of cell shape"/>
    <property type="evidence" value="ECO:0007669"/>
    <property type="project" value="UniProtKB-KW"/>
</dbReference>
<comment type="function">
    <text evidence="2">The lipid II isoglutaminyl synthase complex catalyzes the formation of alpha-D-isoglutamine in the cell wall lipid II stem peptide. The GatD subunit catalyzes the hydrolysis of glutamine to glutamate and ammonia. The resulting ammonia molecule is channeled to the active site of MurT.</text>
</comment>
<dbReference type="EMBL" id="CP015515">
    <property type="protein sequence ID" value="AND16509.1"/>
    <property type="molecule type" value="Genomic_DNA"/>
</dbReference>
<organism evidence="4 5">
    <name type="scientific">Rathayibacter tritici</name>
    <dbReference type="NCBI Taxonomy" id="33888"/>
    <lineage>
        <taxon>Bacteria</taxon>
        <taxon>Bacillati</taxon>
        <taxon>Actinomycetota</taxon>
        <taxon>Actinomycetes</taxon>
        <taxon>Micrococcales</taxon>
        <taxon>Microbacteriaceae</taxon>
        <taxon>Rathayibacter</taxon>
    </lineage>
</organism>
<evidence type="ECO:0000259" key="3">
    <source>
        <dbReference type="Pfam" id="PF07685"/>
    </source>
</evidence>
<dbReference type="GO" id="GO:0004359">
    <property type="term" value="F:glutaminase activity"/>
    <property type="evidence" value="ECO:0007669"/>
    <property type="project" value="UniProtKB-UniRule"/>
</dbReference>
<reference evidence="4 5" key="1">
    <citation type="submission" date="2016-05" db="EMBL/GenBank/DDBJ databases">
        <title>Complete genome sequence of Rathayibacter tritici NCPPB 1953.</title>
        <authorList>
            <person name="Park J."/>
            <person name="Lee H.-H."/>
            <person name="Lee S.-W."/>
            <person name="Seo Y.-S."/>
        </authorList>
    </citation>
    <scope>NUCLEOTIDE SEQUENCE [LARGE SCALE GENOMIC DNA]</scope>
    <source>
        <strain evidence="4 5">NCPPB 1953</strain>
    </source>
</reference>
<dbReference type="SUPFAM" id="SSF52317">
    <property type="entry name" value="Class I glutamine amidotransferase-like"/>
    <property type="match status" value="1"/>
</dbReference>
<comment type="catalytic activity">
    <reaction evidence="2">
        <text>beta-D-GlcNAc-(1-&gt;4)-Mur2Ac(oyl-L-Ala-gamma-D-Glu-L-Lys-D-Ala-D-Ala)-di-trans,octa-cis-undecaprenyl diphosphate + L-glutamine + ATP + H2O = beta-D-GlcNAc-(1-&gt;4)-Mur2Ac(oyl-L-Ala-D-isoglutaminyl-L-Lys-D-Ala-D-Ala)-di-trans,octa-cis-undecaprenyl diphosphate + L-glutamate + ADP + phosphate + H(+)</text>
        <dbReference type="Rhea" id="RHEA:57928"/>
        <dbReference type="ChEBI" id="CHEBI:15377"/>
        <dbReference type="ChEBI" id="CHEBI:15378"/>
        <dbReference type="ChEBI" id="CHEBI:29985"/>
        <dbReference type="ChEBI" id="CHEBI:30616"/>
        <dbReference type="ChEBI" id="CHEBI:43474"/>
        <dbReference type="ChEBI" id="CHEBI:58359"/>
        <dbReference type="ChEBI" id="CHEBI:60033"/>
        <dbReference type="ChEBI" id="CHEBI:62233"/>
        <dbReference type="ChEBI" id="CHEBI:456216"/>
        <dbReference type="EC" id="6.3.5.13"/>
    </reaction>
</comment>
<dbReference type="Pfam" id="PF07685">
    <property type="entry name" value="GATase_3"/>
    <property type="match status" value="1"/>
</dbReference>
<comment type="pathway">
    <text evidence="2">Cell wall biogenesis; peptidoglycan biosynthesis.</text>
</comment>
<keyword evidence="5" id="KW-1185">Reference proteome</keyword>
<dbReference type="InterPro" id="IPR011698">
    <property type="entry name" value="GATase_3"/>
</dbReference>
<dbReference type="HAMAP" id="MF_02213">
    <property type="entry name" value="Lipid_II_synth_GatD"/>
    <property type="match status" value="1"/>
</dbReference>
<comment type="subunit">
    <text evidence="2">Forms a heterodimer with MurT.</text>
</comment>
<dbReference type="PATRIC" id="fig|33888.3.peg.1508"/>
<accession>A0A160KSV0</accession>
<dbReference type="RefSeq" id="WP_068253205.1">
    <property type="nucleotide sequence ID" value="NZ_CP015515.1"/>
</dbReference>
<keyword evidence="2" id="KW-0573">Peptidoglycan synthesis</keyword>
<gene>
    <name evidence="2" type="primary">gatD</name>
    <name evidence="4" type="ORF">A6122_1370</name>
</gene>
<comment type="caution">
    <text evidence="2">Lacks conserved residue(s) required for the propagation of feature annotation.</text>
</comment>
<proteinExistence type="inferred from homology"/>
<dbReference type="Proteomes" id="UP000077071">
    <property type="component" value="Chromosome"/>
</dbReference>
<protein>
    <recommendedName>
        <fullName evidence="2">Lipid II isoglutaminyl synthase (glutamine-hydrolyzing) subunit GatD</fullName>
        <ecNumber evidence="2">6.3.5.13</ecNumber>
    </recommendedName>
    <alternativeName>
        <fullName evidence="2">Lipid II isoglutaminyl synthase glutaminase subunit</fullName>
        <ecNumber evidence="2">3.5.1.2</ecNumber>
    </alternativeName>
</protein>
<keyword evidence="1 2" id="KW-0315">Glutamine amidotransferase</keyword>
<dbReference type="InterPro" id="IPR029062">
    <property type="entry name" value="Class_I_gatase-like"/>
</dbReference>
<keyword evidence="2" id="KW-0961">Cell wall biogenesis/degradation</keyword>
<feature type="domain" description="CobB/CobQ-like glutamine amidotransferase" evidence="3">
    <location>
        <begin position="6"/>
        <end position="192"/>
    </location>
</feature>
<dbReference type="GO" id="GO:0140282">
    <property type="term" value="F:carbon-nitrogen ligase activity on lipid II"/>
    <property type="evidence" value="ECO:0007669"/>
    <property type="project" value="UniProtKB-UniRule"/>
</dbReference>
<dbReference type="GO" id="GO:0071555">
    <property type="term" value="P:cell wall organization"/>
    <property type="evidence" value="ECO:0007669"/>
    <property type="project" value="UniProtKB-KW"/>
</dbReference>
<dbReference type="GO" id="GO:0009252">
    <property type="term" value="P:peptidoglycan biosynthetic process"/>
    <property type="evidence" value="ECO:0007669"/>
    <property type="project" value="UniProtKB-UniRule"/>
</dbReference>
<dbReference type="KEGG" id="rtn:A6122_1370"/>
<sequence length="237" mass="24296">MTTLRIAVLAPDVLDSNGDAANARVLAARARWSGVAADVVPLAVAADAEVRPDVLVAGTGADEDLAAVLALLREVAPTLRSWVEQGTQVLAVGAGWDMLAGSISTPHGEVEGIGLFPGASIAGERVTDDLLVESSSGVLVGFENHERRMTGIAPADALGRVLHGTGDGVGYEGYSAGGLLGTHLHGPVLAKNPVLADTILRRALGDSYSASDARIRTVDDTARAARDVIAKRLGVGR</sequence>
<evidence type="ECO:0000313" key="5">
    <source>
        <dbReference type="Proteomes" id="UP000077071"/>
    </source>
</evidence>
<keyword evidence="2" id="KW-0378">Hydrolase</keyword>
<evidence type="ECO:0000256" key="1">
    <source>
        <dbReference type="ARBA" id="ARBA00022962"/>
    </source>
</evidence>
<comment type="similarity">
    <text evidence="2">Belongs to the CobB/CobQ family. GatD subfamily.</text>
</comment>
<comment type="catalytic activity">
    <reaction evidence="2">
        <text>L-glutamine + H2O = L-glutamate + NH4(+)</text>
        <dbReference type="Rhea" id="RHEA:15889"/>
        <dbReference type="ChEBI" id="CHEBI:15377"/>
        <dbReference type="ChEBI" id="CHEBI:28938"/>
        <dbReference type="ChEBI" id="CHEBI:29985"/>
        <dbReference type="ChEBI" id="CHEBI:58359"/>
        <dbReference type="EC" id="3.5.1.2"/>
    </reaction>
</comment>
<evidence type="ECO:0000313" key="4">
    <source>
        <dbReference type="EMBL" id="AND16509.1"/>
    </source>
</evidence>
<feature type="active site" evidence="2">
    <location>
        <position position="185"/>
    </location>
</feature>
<keyword evidence="2" id="KW-0436">Ligase</keyword>
<dbReference type="InterPro" id="IPR043702">
    <property type="entry name" value="Lipid_II_synth_GatD"/>
</dbReference>
<name>A0A160KSV0_9MICO</name>